<reference evidence="2 3" key="1">
    <citation type="submission" date="2015-12" db="EMBL/GenBank/DDBJ databases">
        <title>Draft genome sequence of Moniliophthora roreri, the causal agent of frosty pod rot of cacao.</title>
        <authorList>
            <person name="Aime M.C."/>
            <person name="Diaz-Valderrama J.R."/>
            <person name="Kijpornyongpan T."/>
            <person name="Phillips-Mora W."/>
        </authorList>
    </citation>
    <scope>NUCLEOTIDE SEQUENCE [LARGE SCALE GENOMIC DNA]</scope>
    <source>
        <strain evidence="2 3">MCA 2952</strain>
    </source>
</reference>
<name>A0A0W0FT35_MONRR</name>
<gene>
    <name evidence="2" type="ORF">WG66_7995</name>
</gene>
<protein>
    <recommendedName>
        <fullName evidence="4">Hydrophobin</fullName>
    </recommendedName>
</protein>
<evidence type="ECO:0000256" key="1">
    <source>
        <dbReference type="SAM" id="SignalP"/>
    </source>
</evidence>
<comment type="caution">
    <text evidence="2">The sequence shown here is derived from an EMBL/GenBank/DDBJ whole genome shotgun (WGS) entry which is preliminary data.</text>
</comment>
<dbReference type="Proteomes" id="UP000054988">
    <property type="component" value="Unassembled WGS sequence"/>
</dbReference>
<proteinExistence type="predicted"/>
<dbReference type="AlphaFoldDB" id="A0A0W0FT35"/>
<feature type="signal peptide" evidence="1">
    <location>
        <begin position="1"/>
        <end position="19"/>
    </location>
</feature>
<evidence type="ECO:0000313" key="2">
    <source>
        <dbReference type="EMBL" id="KTB39460.1"/>
    </source>
</evidence>
<keyword evidence="1" id="KW-0732">Signal</keyword>
<evidence type="ECO:0008006" key="4">
    <source>
        <dbReference type="Google" id="ProtNLM"/>
    </source>
</evidence>
<accession>A0A0W0FT35</accession>
<evidence type="ECO:0000313" key="3">
    <source>
        <dbReference type="Proteomes" id="UP000054988"/>
    </source>
</evidence>
<feature type="chain" id="PRO_5006902079" description="Hydrophobin" evidence="1">
    <location>
        <begin position="20"/>
        <end position="64"/>
    </location>
</feature>
<dbReference type="EMBL" id="LATX01001675">
    <property type="protein sequence ID" value="KTB39460.1"/>
    <property type="molecule type" value="Genomic_DNA"/>
</dbReference>
<organism evidence="2 3">
    <name type="scientific">Moniliophthora roreri</name>
    <name type="common">Frosty pod rot fungus</name>
    <name type="synonym">Monilia roreri</name>
    <dbReference type="NCBI Taxonomy" id="221103"/>
    <lineage>
        <taxon>Eukaryota</taxon>
        <taxon>Fungi</taxon>
        <taxon>Dikarya</taxon>
        <taxon>Basidiomycota</taxon>
        <taxon>Agaricomycotina</taxon>
        <taxon>Agaricomycetes</taxon>
        <taxon>Agaricomycetidae</taxon>
        <taxon>Agaricales</taxon>
        <taxon>Marasmiineae</taxon>
        <taxon>Marasmiaceae</taxon>
        <taxon>Moniliophthora</taxon>
    </lineage>
</organism>
<sequence>MHFSASALLVVIAATFVAANPLVRRQADIPCNFEGGPVCPDKTYTCCGPIETAVCLKNVEVCIN</sequence>